<sequence>MKKIEISILNKGNIEKATVEYDRNTGALFITFSDQTKKTYSGLDVFRSFGLLRKEFSDIKFLCKGSKINVFPSAMSSSMSGGLVAYEMKLGEPDPEMVRIFDYEEHDLTSDIEEQVEFRERWGDSLR</sequence>
<accession>A0A7Y1MKQ1</accession>
<dbReference type="EMBL" id="JAAQYP010000002">
    <property type="protein sequence ID" value="NNA93943.1"/>
    <property type="molecule type" value="Genomic_DNA"/>
</dbReference>
<name>A0A7Y1MKQ1_9PSED</name>
<proteinExistence type="predicted"/>
<dbReference type="OrthoDB" id="775526at2"/>
<evidence type="ECO:0000313" key="4">
    <source>
        <dbReference type="Proteomes" id="UP000814003"/>
    </source>
</evidence>
<dbReference type="GeneID" id="70104918"/>
<protein>
    <submittedName>
        <fullName evidence="2">Uncharacterized protein</fullName>
    </submittedName>
</protein>
<evidence type="ECO:0000313" key="1">
    <source>
        <dbReference type="EMBL" id="MCF5108545.1"/>
    </source>
</evidence>
<organism evidence="2 3">
    <name type="scientific">Pseudomonas gessardii</name>
    <dbReference type="NCBI Taxonomy" id="78544"/>
    <lineage>
        <taxon>Bacteria</taxon>
        <taxon>Pseudomonadati</taxon>
        <taxon>Pseudomonadota</taxon>
        <taxon>Gammaproteobacteria</taxon>
        <taxon>Pseudomonadales</taxon>
        <taxon>Pseudomonadaceae</taxon>
        <taxon>Pseudomonas</taxon>
    </lineage>
</organism>
<gene>
    <name evidence="1" type="ORF">GIW56_17015</name>
    <name evidence="2" type="ORF">HBO33_02100</name>
</gene>
<dbReference type="RefSeq" id="WP_076961439.1">
    <property type="nucleotide sequence ID" value="NZ_CBCRYT010000125.1"/>
</dbReference>
<evidence type="ECO:0000313" key="3">
    <source>
        <dbReference type="Proteomes" id="UP000542111"/>
    </source>
</evidence>
<dbReference type="EMBL" id="WKED01000031">
    <property type="protein sequence ID" value="MCF5108545.1"/>
    <property type="molecule type" value="Genomic_DNA"/>
</dbReference>
<keyword evidence="4" id="KW-1185">Reference proteome</keyword>
<comment type="caution">
    <text evidence="2">The sequence shown here is derived from an EMBL/GenBank/DDBJ whole genome shotgun (WGS) entry which is preliminary data.</text>
</comment>
<reference evidence="1 4" key="1">
    <citation type="submission" date="2019-11" db="EMBL/GenBank/DDBJ databases">
        <title>Epiphytic Pseudomonas syringae from cherry orchards.</title>
        <authorList>
            <person name="Hulin M.T."/>
        </authorList>
    </citation>
    <scope>NUCLEOTIDE SEQUENCE [LARGE SCALE GENOMIC DNA]</scope>
    <source>
        <strain evidence="1 4">PA-6-5B</strain>
    </source>
</reference>
<dbReference type="AlphaFoldDB" id="A0A7Y1MKQ1"/>
<dbReference type="Proteomes" id="UP000542111">
    <property type="component" value="Unassembled WGS sequence"/>
</dbReference>
<dbReference type="Proteomes" id="UP000814003">
    <property type="component" value="Unassembled WGS sequence"/>
</dbReference>
<evidence type="ECO:0000313" key="2">
    <source>
        <dbReference type="EMBL" id="NNA93943.1"/>
    </source>
</evidence>
<reference evidence="2 3" key="2">
    <citation type="journal article" date="2020" name="Front. Microbiol.">
        <title>Genetic Organization of the aprX-lipA2 Operon Affects the Proteolytic Potential of Pseudomonas Species in Milk.</title>
        <authorList>
            <person name="Maier C."/>
            <person name="Huptas C."/>
            <person name="von Neubeck M."/>
            <person name="Scherer S."/>
            <person name="Wenning M."/>
            <person name="Lucking G."/>
        </authorList>
    </citation>
    <scope>NUCLEOTIDE SEQUENCE [LARGE SCALE GENOMIC DNA]</scope>
    <source>
        <strain evidence="2 3">G4779</strain>
    </source>
</reference>